<keyword evidence="10" id="KW-0902">Two-component regulatory system</keyword>
<feature type="modified residue" description="Phosphohistidine" evidence="11">
    <location>
        <position position="51"/>
    </location>
</feature>
<dbReference type="InterPro" id="IPR004358">
    <property type="entry name" value="Sig_transdc_His_kin-like_C"/>
</dbReference>
<evidence type="ECO:0000256" key="4">
    <source>
        <dbReference type="ARBA" id="ARBA00022500"/>
    </source>
</evidence>
<dbReference type="PROSITE" id="PS50894">
    <property type="entry name" value="HPT"/>
    <property type="match status" value="1"/>
</dbReference>
<evidence type="ECO:0000256" key="3">
    <source>
        <dbReference type="ARBA" id="ARBA00021495"/>
    </source>
</evidence>
<dbReference type="InterPro" id="IPR037052">
    <property type="entry name" value="CheA-like_P2_sf"/>
</dbReference>
<evidence type="ECO:0000259" key="13">
    <source>
        <dbReference type="PROSITE" id="PS50851"/>
    </source>
</evidence>
<dbReference type="PANTHER" id="PTHR43395">
    <property type="entry name" value="SENSOR HISTIDINE KINASE CHEA"/>
    <property type="match status" value="1"/>
</dbReference>
<evidence type="ECO:0000256" key="11">
    <source>
        <dbReference type="PROSITE-ProRule" id="PRU00110"/>
    </source>
</evidence>
<dbReference type="SUPFAM" id="SSF55874">
    <property type="entry name" value="ATPase domain of HSP90 chaperone/DNA topoisomerase II/histidine kinase"/>
    <property type="match status" value="1"/>
</dbReference>
<evidence type="ECO:0000256" key="10">
    <source>
        <dbReference type="ARBA" id="ARBA00023012"/>
    </source>
</evidence>
<dbReference type="InterPro" id="IPR035891">
    <property type="entry name" value="CheY-binding_CheA"/>
</dbReference>
<dbReference type="PROSITE" id="PS50109">
    <property type="entry name" value="HIS_KIN"/>
    <property type="match status" value="1"/>
</dbReference>
<dbReference type="SMART" id="SM00260">
    <property type="entry name" value="CheW"/>
    <property type="match status" value="1"/>
</dbReference>
<evidence type="ECO:0000313" key="15">
    <source>
        <dbReference type="EMBL" id="UYP47601.1"/>
    </source>
</evidence>
<dbReference type="Proteomes" id="UP001208689">
    <property type="component" value="Chromosome"/>
</dbReference>
<protein>
    <recommendedName>
        <fullName evidence="3">Chemotaxis protein CheA</fullName>
        <ecNumber evidence="2">2.7.13.3</ecNumber>
    </recommendedName>
</protein>
<keyword evidence="16" id="KW-1185">Reference proteome</keyword>
<feature type="domain" description="CheW-like" evidence="13">
    <location>
        <begin position="535"/>
        <end position="680"/>
    </location>
</feature>
<feature type="domain" description="HPt" evidence="14">
    <location>
        <begin position="4"/>
        <end position="108"/>
    </location>
</feature>
<dbReference type="InterPro" id="IPR005467">
    <property type="entry name" value="His_kinase_dom"/>
</dbReference>
<dbReference type="InterPro" id="IPR036641">
    <property type="entry name" value="HPT_dom_sf"/>
</dbReference>
<keyword evidence="6 15" id="KW-0808">Transferase</keyword>
<dbReference type="PROSITE" id="PS50851">
    <property type="entry name" value="CHEW"/>
    <property type="match status" value="1"/>
</dbReference>
<name>A0ABY6HW38_9ARCH</name>
<dbReference type="Gene3D" id="3.30.565.10">
    <property type="entry name" value="Histidine kinase-like ATPase, C-terminal domain"/>
    <property type="match status" value="1"/>
</dbReference>
<dbReference type="SMART" id="SM00387">
    <property type="entry name" value="HATPase_c"/>
    <property type="match status" value="1"/>
</dbReference>
<dbReference type="InterPro" id="IPR002545">
    <property type="entry name" value="CheW-lke_dom"/>
</dbReference>
<keyword evidence="5 11" id="KW-0597">Phosphoprotein</keyword>
<dbReference type="Pfam" id="PF07194">
    <property type="entry name" value="P2"/>
    <property type="match status" value="1"/>
</dbReference>
<dbReference type="GO" id="GO:0004673">
    <property type="term" value="F:protein histidine kinase activity"/>
    <property type="evidence" value="ECO:0007669"/>
    <property type="project" value="UniProtKB-EC"/>
</dbReference>
<dbReference type="EMBL" id="CP104013">
    <property type="protein sequence ID" value="UYP47601.1"/>
    <property type="molecule type" value="Genomic_DNA"/>
</dbReference>
<evidence type="ECO:0000313" key="16">
    <source>
        <dbReference type="Proteomes" id="UP001208689"/>
    </source>
</evidence>
<dbReference type="SUPFAM" id="SSF55052">
    <property type="entry name" value="CheY-binding domain of CheA"/>
    <property type="match status" value="1"/>
</dbReference>
<organism evidence="15 16">
    <name type="scientific">Candidatus Lokiarchaeum ossiferum</name>
    <dbReference type="NCBI Taxonomy" id="2951803"/>
    <lineage>
        <taxon>Archaea</taxon>
        <taxon>Promethearchaeati</taxon>
        <taxon>Promethearchaeota</taxon>
        <taxon>Promethearchaeia</taxon>
        <taxon>Promethearchaeales</taxon>
        <taxon>Promethearchaeaceae</taxon>
        <taxon>Candidatus Lokiarchaeum</taxon>
    </lineage>
</organism>
<evidence type="ECO:0000256" key="8">
    <source>
        <dbReference type="ARBA" id="ARBA00022777"/>
    </source>
</evidence>
<dbReference type="InterPro" id="IPR051315">
    <property type="entry name" value="Bact_Chemotaxis_CheA"/>
</dbReference>
<evidence type="ECO:0000256" key="5">
    <source>
        <dbReference type="ARBA" id="ARBA00022553"/>
    </source>
</evidence>
<accession>A0ABY6HW38</accession>
<evidence type="ECO:0000256" key="9">
    <source>
        <dbReference type="ARBA" id="ARBA00022840"/>
    </source>
</evidence>
<dbReference type="SUPFAM" id="SSF47226">
    <property type="entry name" value="Histidine-containing phosphotransfer domain, HPT domain"/>
    <property type="match status" value="1"/>
</dbReference>
<keyword evidence="7" id="KW-0547">Nucleotide-binding</keyword>
<keyword evidence="9" id="KW-0067">ATP-binding</keyword>
<dbReference type="PRINTS" id="PR00344">
    <property type="entry name" value="BCTRLSENSOR"/>
</dbReference>
<feature type="domain" description="Histidine kinase" evidence="12">
    <location>
        <begin position="324"/>
        <end position="533"/>
    </location>
</feature>
<dbReference type="EC" id="2.7.13.3" evidence="2"/>
<dbReference type="CDD" id="cd00088">
    <property type="entry name" value="HPT"/>
    <property type="match status" value="1"/>
</dbReference>
<dbReference type="InterPro" id="IPR010808">
    <property type="entry name" value="CheA_P2-bd"/>
</dbReference>
<dbReference type="Gene3D" id="1.20.120.160">
    <property type="entry name" value="HPT domain"/>
    <property type="match status" value="1"/>
</dbReference>
<dbReference type="InterPro" id="IPR036890">
    <property type="entry name" value="HATPase_C_sf"/>
</dbReference>
<dbReference type="SUPFAM" id="SSF50341">
    <property type="entry name" value="CheW-like"/>
    <property type="match status" value="1"/>
</dbReference>
<dbReference type="InterPro" id="IPR036061">
    <property type="entry name" value="CheW-like_dom_sf"/>
</dbReference>
<dbReference type="Pfam" id="PF01584">
    <property type="entry name" value="CheW"/>
    <property type="match status" value="1"/>
</dbReference>
<dbReference type="Pfam" id="PF01627">
    <property type="entry name" value="Hpt"/>
    <property type="match status" value="1"/>
</dbReference>
<sequence>MVNYNDIDPDLLQMFFHEAKKYFDILEEQLQILEKNLEDPLPINEIYRIAHSFKGMAGTSELKDFEEYFHKLESLISMIQKGKVPFSQEILDFFYNELDVIDQGITAIANRTDYSEKLKISVEIIENKINKIVIPAEDIEKEKTKIANIFAKYGLVDFGEFNPEKCGSNPIKQITITMNEKAPAKVVRVMIITKKIQKYGKIIYSHPTPDVIFQGKFKTEFKLIFQTESASDLIQKMIFEVMDVVKVEVLDLSADEVKKAILPEKTVTDVTIVSSKAVEDTLKRIQGIEVEFSTLDKLYGQFMELLIRSRKLESELSTFGDLTVHELLFEMHSFMESLQGTVLELQLLPIAKILRIFPRMVRNIAKQKQKEINFIINHNNIKIEQQILTELGNVINHLLRNSVDHGIESQEERLAAGKNSTGEISITTKISRGNFLMIIEDDGKGIDATKIAEKALKMGIKTQQELNEMKNEEIIDLIFAPNFSTAKEISNISGRGMGMNIVRESVQKVGGEIQIETVVHEGTRFIIKIPLSKSLISVLVVKNDDQFISIPLDIISSIIEVNGEHISPIDQGSWKFSDNSDLAHFNDMIIYDLGDFFNIYEETSENQHKIRTENKIIVINHQNQNIGLLVDIVVEKADVILKKMDFIRKSIKGVSGAAILKNGVVSLILNPIKVLESSKFNDKQKKRD</sequence>
<dbReference type="InterPro" id="IPR003594">
    <property type="entry name" value="HATPase_dom"/>
</dbReference>
<keyword evidence="4" id="KW-0145">Chemotaxis</keyword>
<dbReference type="Gene3D" id="3.30.70.1110">
    <property type="entry name" value="Histidine kinase CheA-like, P2 response regulator-binding domain"/>
    <property type="match status" value="1"/>
</dbReference>
<keyword evidence="8" id="KW-0418">Kinase</keyword>
<evidence type="ECO:0000256" key="2">
    <source>
        <dbReference type="ARBA" id="ARBA00012438"/>
    </source>
</evidence>
<evidence type="ECO:0000259" key="12">
    <source>
        <dbReference type="PROSITE" id="PS50109"/>
    </source>
</evidence>
<evidence type="ECO:0000256" key="1">
    <source>
        <dbReference type="ARBA" id="ARBA00000085"/>
    </source>
</evidence>
<reference evidence="15" key="1">
    <citation type="submission" date="2022-09" db="EMBL/GenBank/DDBJ databases">
        <title>Actin cytoskeleton and complex cell architecture in an #Asgard archaeon.</title>
        <authorList>
            <person name="Ponce Toledo R.I."/>
            <person name="Schleper C."/>
            <person name="Rodrigues Oliveira T."/>
            <person name="Wollweber F."/>
            <person name="Xu J."/>
            <person name="Rittmann S."/>
            <person name="Klingl A."/>
            <person name="Pilhofer M."/>
        </authorList>
    </citation>
    <scope>NUCLEOTIDE SEQUENCE</scope>
    <source>
        <strain evidence="15">B-35</strain>
    </source>
</reference>
<dbReference type="Pfam" id="PF02518">
    <property type="entry name" value="HATPase_c"/>
    <property type="match status" value="1"/>
</dbReference>
<evidence type="ECO:0000256" key="7">
    <source>
        <dbReference type="ARBA" id="ARBA00022741"/>
    </source>
</evidence>
<proteinExistence type="predicted"/>
<comment type="catalytic activity">
    <reaction evidence="1">
        <text>ATP + protein L-histidine = ADP + protein N-phospho-L-histidine.</text>
        <dbReference type="EC" id="2.7.13.3"/>
    </reaction>
</comment>
<evidence type="ECO:0000256" key="6">
    <source>
        <dbReference type="ARBA" id="ARBA00022679"/>
    </source>
</evidence>
<evidence type="ECO:0000259" key="14">
    <source>
        <dbReference type="PROSITE" id="PS50894"/>
    </source>
</evidence>
<dbReference type="SMART" id="SM00073">
    <property type="entry name" value="HPT"/>
    <property type="match status" value="1"/>
</dbReference>
<dbReference type="PANTHER" id="PTHR43395:SF10">
    <property type="entry name" value="CHEMOTAXIS PROTEIN CHEA"/>
    <property type="match status" value="1"/>
</dbReference>
<dbReference type="Gene3D" id="2.30.30.40">
    <property type="entry name" value="SH3 Domains"/>
    <property type="match status" value="1"/>
</dbReference>
<gene>
    <name evidence="15" type="ORF">NEF87_003886</name>
</gene>
<dbReference type="InterPro" id="IPR008207">
    <property type="entry name" value="Sig_transdc_His_kin_Hpt_dom"/>
</dbReference>